<keyword evidence="2" id="KW-1185">Reference proteome</keyword>
<dbReference type="RefSeq" id="WP_114188568.1">
    <property type="nucleotide sequence ID" value="NZ_BJYU01000081.1"/>
</dbReference>
<dbReference type="PROSITE" id="PS51318">
    <property type="entry name" value="TAT"/>
    <property type="match status" value="1"/>
</dbReference>
<comment type="caution">
    <text evidence="1">The sequence shown here is derived from an EMBL/GenBank/DDBJ whole genome shotgun (WGS) entry which is preliminary data.</text>
</comment>
<dbReference type="EMBL" id="BJYU01000081">
    <property type="protein sequence ID" value="GEO16923.1"/>
    <property type="molecule type" value="Genomic_DNA"/>
</dbReference>
<proteinExistence type="predicted"/>
<accession>A0A512BYA6</accession>
<dbReference type="PANTHER" id="PTHR31118">
    <property type="entry name" value="CYCLASE-LIKE PROTEIN 2"/>
    <property type="match status" value="1"/>
</dbReference>
<dbReference type="Pfam" id="PF04199">
    <property type="entry name" value="Cyclase"/>
    <property type="match status" value="1"/>
</dbReference>
<dbReference type="InterPro" id="IPR037175">
    <property type="entry name" value="KFase_sf"/>
</dbReference>
<dbReference type="OrthoDB" id="9777007at2"/>
<dbReference type="GO" id="GO:0004061">
    <property type="term" value="F:arylformamidase activity"/>
    <property type="evidence" value="ECO:0007669"/>
    <property type="project" value="InterPro"/>
</dbReference>
<dbReference type="InterPro" id="IPR006311">
    <property type="entry name" value="TAT_signal"/>
</dbReference>
<dbReference type="AlphaFoldDB" id="A0A512BYA6"/>
<dbReference type="PANTHER" id="PTHR31118:SF12">
    <property type="entry name" value="CYCLASE-LIKE PROTEIN 2"/>
    <property type="match status" value="1"/>
</dbReference>
<dbReference type="Proteomes" id="UP000321085">
    <property type="component" value="Unassembled WGS sequence"/>
</dbReference>
<protein>
    <submittedName>
        <fullName evidence="1">Cyclase</fullName>
    </submittedName>
</protein>
<gene>
    <name evidence="1" type="ORF">MAE02_46190</name>
</gene>
<sequence length="282" mass="29828">MCPPGCLHSICQQATRRGLLKAGFSLGAIAAGASQFTATPVAAATPSAPATPKSFTDIIDLTHTLFEGFPTYDGAKWFSIEPALTWAKDKLNINRWTLMEHTGTHLDAPLHFSENGMTVDQIPITDLVVPLVVINIAARAADNPDAAVTPDDIKAWESKNGAIPEGACVAMNSGWHKLLDSPKFTGADGTGKYHTPGFHAETAQLLMNERSVKGIGVDTLSLDPGIKLGEFPVHYAWLTSGRWGVECLANLDAVPEKGAWLVVGGPKVRGGTGGPSRVLALI</sequence>
<dbReference type="InterPro" id="IPR007325">
    <property type="entry name" value="KFase/CYL"/>
</dbReference>
<dbReference type="GO" id="GO:0019441">
    <property type="term" value="P:L-tryptophan catabolic process to kynurenine"/>
    <property type="evidence" value="ECO:0007669"/>
    <property type="project" value="InterPro"/>
</dbReference>
<organism evidence="1 2">
    <name type="scientific">Microvirga aerophila</name>
    <dbReference type="NCBI Taxonomy" id="670291"/>
    <lineage>
        <taxon>Bacteria</taxon>
        <taxon>Pseudomonadati</taxon>
        <taxon>Pseudomonadota</taxon>
        <taxon>Alphaproteobacteria</taxon>
        <taxon>Hyphomicrobiales</taxon>
        <taxon>Methylobacteriaceae</taxon>
        <taxon>Microvirga</taxon>
    </lineage>
</organism>
<dbReference type="Gene3D" id="3.50.30.50">
    <property type="entry name" value="Putative cyclase"/>
    <property type="match status" value="1"/>
</dbReference>
<evidence type="ECO:0000313" key="2">
    <source>
        <dbReference type="Proteomes" id="UP000321085"/>
    </source>
</evidence>
<reference evidence="1 2" key="1">
    <citation type="submission" date="2019-07" db="EMBL/GenBank/DDBJ databases">
        <title>Whole genome shotgun sequence of Microvirga aerophila NBRC 106136.</title>
        <authorList>
            <person name="Hosoyama A."/>
            <person name="Uohara A."/>
            <person name="Ohji S."/>
            <person name="Ichikawa N."/>
        </authorList>
    </citation>
    <scope>NUCLEOTIDE SEQUENCE [LARGE SCALE GENOMIC DNA]</scope>
    <source>
        <strain evidence="1 2">NBRC 106136</strain>
    </source>
</reference>
<name>A0A512BYA6_9HYPH</name>
<evidence type="ECO:0000313" key="1">
    <source>
        <dbReference type="EMBL" id="GEO16923.1"/>
    </source>
</evidence>
<dbReference type="SUPFAM" id="SSF102198">
    <property type="entry name" value="Putative cyclase"/>
    <property type="match status" value="1"/>
</dbReference>